<dbReference type="EMBL" id="NHRY01000114">
    <property type="protein sequence ID" value="PPQ34347.1"/>
    <property type="molecule type" value="Genomic_DNA"/>
</dbReference>
<sequence length="130" mass="13725">MDPSRIALFDVAEKRLVWMAQRQAVLAGNIANVNTPGYQARDLTPFAQVLAGSGTLAPVQTQPDHLPGTLPSGVASVTLQPAKARIIDGNAVALDGQLTKVANTETAQSLVTTIWKKYVSLFDLALGRSG</sequence>
<dbReference type="OrthoDB" id="9788334at2"/>
<comment type="caution">
    <text evidence="3">The sequence shown here is derived from an EMBL/GenBank/DDBJ whole genome shotgun (WGS) entry which is preliminary data.</text>
</comment>
<organism evidence="3 4">
    <name type="scientific">Rhodopila globiformis</name>
    <name type="common">Rhodopseudomonas globiformis</name>
    <dbReference type="NCBI Taxonomy" id="1071"/>
    <lineage>
        <taxon>Bacteria</taxon>
        <taxon>Pseudomonadati</taxon>
        <taxon>Pseudomonadota</taxon>
        <taxon>Alphaproteobacteria</taxon>
        <taxon>Acetobacterales</taxon>
        <taxon>Acetobacteraceae</taxon>
        <taxon>Rhodopila</taxon>
    </lineage>
</organism>
<gene>
    <name evidence="3" type="ORF">CCS01_11285</name>
</gene>
<evidence type="ECO:0000259" key="2">
    <source>
        <dbReference type="Pfam" id="PF00460"/>
    </source>
</evidence>
<feature type="domain" description="Flagellar basal body rod protein N-terminal" evidence="2">
    <location>
        <begin position="15"/>
        <end position="39"/>
    </location>
</feature>
<dbReference type="InterPro" id="IPR001444">
    <property type="entry name" value="Flag_bb_rod_N"/>
</dbReference>
<evidence type="ECO:0000313" key="4">
    <source>
        <dbReference type="Proteomes" id="UP000239724"/>
    </source>
</evidence>
<accession>A0A2S6NI69</accession>
<keyword evidence="4" id="KW-1185">Reference proteome</keyword>
<reference evidence="3 4" key="1">
    <citation type="journal article" date="2018" name="Arch. Microbiol.">
        <title>New insights into the metabolic potential of the phototrophic purple bacterium Rhodopila globiformis DSM 161(T) from its draft genome sequence and evidence for a vanadium-dependent nitrogenase.</title>
        <authorList>
            <person name="Imhoff J.F."/>
            <person name="Rahn T."/>
            <person name="Kunzel S."/>
            <person name="Neulinger S.C."/>
        </authorList>
    </citation>
    <scope>NUCLEOTIDE SEQUENCE [LARGE SCALE GENOMIC DNA]</scope>
    <source>
        <strain evidence="3 4">DSM 161</strain>
    </source>
</reference>
<dbReference type="Pfam" id="PF00460">
    <property type="entry name" value="Flg_bb_rod"/>
    <property type="match status" value="1"/>
</dbReference>
<comment type="subcellular location">
    <subcellularLocation>
        <location evidence="1">Bacterial flagellum basal body</location>
    </subcellularLocation>
</comment>
<dbReference type="GO" id="GO:0009425">
    <property type="term" value="C:bacterial-type flagellum basal body"/>
    <property type="evidence" value="ECO:0007669"/>
    <property type="project" value="UniProtKB-SubCell"/>
</dbReference>
<proteinExistence type="predicted"/>
<name>A0A2S6NI69_RHOGL</name>
<evidence type="ECO:0000313" key="3">
    <source>
        <dbReference type="EMBL" id="PPQ34347.1"/>
    </source>
</evidence>
<protein>
    <recommendedName>
        <fullName evidence="2">Flagellar basal body rod protein N-terminal domain-containing protein</fullName>
    </recommendedName>
</protein>
<evidence type="ECO:0000256" key="1">
    <source>
        <dbReference type="ARBA" id="ARBA00004117"/>
    </source>
</evidence>
<dbReference type="AlphaFoldDB" id="A0A2S6NI69"/>
<dbReference type="Proteomes" id="UP000239724">
    <property type="component" value="Unassembled WGS sequence"/>
</dbReference>